<evidence type="ECO:0000256" key="2">
    <source>
        <dbReference type="ARBA" id="ARBA00022532"/>
    </source>
</evidence>
<evidence type="ECO:0000256" key="10">
    <source>
        <dbReference type="RuleBase" id="RU361258"/>
    </source>
</evidence>
<dbReference type="NCBIfam" id="TIGR01016">
    <property type="entry name" value="sucCoAbeta"/>
    <property type="match status" value="1"/>
</dbReference>
<reference evidence="12 13" key="2">
    <citation type="journal article" date="2007" name="BMC Biol.">
        <title>A 100%-complete sequence reveals unusually simple genomic features in the hot-spring red alga Cyanidioschyzon merolae.</title>
        <authorList>
            <person name="Nozaki H."/>
            <person name="Takano H."/>
            <person name="Misumi O."/>
            <person name="Terasawa K."/>
            <person name="Matsuzaki M."/>
            <person name="Maruyama S."/>
            <person name="Nishida K."/>
            <person name="Yagisawa F."/>
            <person name="Yoshida Y."/>
            <person name="Fujiwara T."/>
            <person name="Takio S."/>
            <person name="Tamura K."/>
            <person name="Chung S.J."/>
            <person name="Nakamura S."/>
            <person name="Kuroiwa H."/>
            <person name="Tanaka K."/>
            <person name="Sato N."/>
            <person name="Kuroiwa T."/>
        </authorList>
    </citation>
    <scope>NUCLEOTIDE SEQUENCE [LARGE SCALE GENOMIC DNA]</scope>
    <source>
        <strain evidence="12 13">10D</strain>
    </source>
</reference>
<dbReference type="InterPro" id="IPR011761">
    <property type="entry name" value="ATP-grasp"/>
</dbReference>
<feature type="binding site" evidence="9">
    <location>
        <position position="253"/>
    </location>
    <ligand>
        <name>Mg(2+)</name>
        <dbReference type="ChEBI" id="CHEBI:18420"/>
    </ligand>
</feature>
<dbReference type="GO" id="GO:0042709">
    <property type="term" value="C:succinate-CoA ligase complex"/>
    <property type="evidence" value="ECO:0007669"/>
    <property type="project" value="TreeGrafter"/>
</dbReference>
<keyword evidence="8" id="KW-0809">Transit peptide</keyword>
<evidence type="ECO:0000256" key="6">
    <source>
        <dbReference type="ARBA" id="ARBA00022840"/>
    </source>
</evidence>
<feature type="binding site" evidence="9">
    <location>
        <position position="85"/>
    </location>
    <ligand>
        <name>ATP</name>
        <dbReference type="ChEBI" id="CHEBI:30616"/>
    </ligand>
</feature>
<keyword evidence="6 9" id="KW-0067">ATP-binding</keyword>
<dbReference type="UniPathway" id="UPA00223">
    <property type="reaction ID" value="UER00999"/>
</dbReference>
<dbReference type="STRING" id="280699.M1VMF8"/>
<dbReference type="GO" id="GO:0005524">
    <property type="term" value="F:ATP binding"/>
    <property type="evidence" value="ECO:0007669"/>
    <property type="project" value="UniProtKB-UniRule"/>
</dbReference>
<dbReference type="InterPro" id="IPR013650">
    <property type="entry name" value="ATP-grasp_succ-CoA_synth-type"/>
</dbReference>
<feature type="binding site" evidence="9">
    <location>
        <position position="267"/>
    </location>
    <ligand>
        <name>Mg(2+)</name>
        <dbReference type="ChEBI" id="CHEBI:18420"/>
    </ligand>
</feature>
<evidence type="ECO:0000256" key="4">
    <source>
        <dbReference type="ARBA" id="ARBA00022723"/>
    </source>
</evidence>
<dbReference type="GO" id="GO:0000287">
    <property type="term" value="F:magnesium ion binding"/>
    <property type="evidence" value="ECO:0007669"/>
    <property type="project" value="UniProtKB-UniRule"/>
</dbReference>
<evidence type="ECO:0000256" key="9">
    <source>
        <dbReference type="HAMAP-Rule" id="MF_03219"/>
    </source>
</evidence>
<dbReference type="InterPro" id="IPR016102">
    <property type="entry name" value="Succinyl-CoA_synth-like"/>
</dbReference>
<feature type="binding site" evidence="9">
    <location>
        <position position="154"/>
    </location>
    <ligand>
        <name>ATP</name>
        <dbReference type="ChEBI" id="CHEBI:30616"/>
    </ligand>
</feature>
<feature type="binding site" evidence="9">
    <location>
        <position position="318"/>
    </location>
    <ligand>
        <name>substrate</name>
        <note>ligand shared with subunit alpha</note>
    </ligand>
</feature>
<dbReference type="FunFam" id="3.30.470.20:FF:000002">
    <property type="entry name" value="Succinate--CoA ligase [ADP-forming] subunit beta"/>
    <property type="match status" value="1"/>
</dbReference>
<protein>
    <recommendedName>
        <fullName evidence="9">Succinate--CoA ligase [ADP-forming] subunit beta, mitochondrial</fullName>
        <ecNumber evidence="9">6.2.1.5</ecNumber>
    </recommendedName>
    <alternativeName>
        <fullName evidence="9">Succinyl-CoA synthetase beta chain</fullName>
        <shortName evidence="9">SCS-beta</shortName>
    </alternativeName>
</protein>
<dbReference type="GO" id="GO:0004775">
    <property type="term" value="F:succinate-CoA ligase (ADP-forming) activity"/>
    <property type="evidence" value="ECO:0007669"/>
    <property type="project" value="UniProtKB-UniRule"/>
</dbReference>
<dbReference type="InterPro" id="IPR017866">
    <property type="entry name" value="Succ-CoA_synthase_bsu_CS"/>
</dbReference>
<feature type="domain" description="ATP-grasp" evidence="11">
    <location>
        <begin position="45"/>
        <end position="281"/>
    </location>
</feature>
<keyword evidence="9" id="KW-0496">Mitochondrion</keyword>
<comment type="pathway">
    <text evidence="1 9">Carbohydrate metabolism; tricarboxylic acid cycle; succinate from succinyl-CoA (ligase route): step 1/1.</text>
</comment>
<accession>M1VMF8</accession>
<dbReference type="GeneID" id="16997671"/>
<comment type="cofactor">
    <cofactor evidence="9">
        <name>Mg(2+)</name>
        <dbReference type="ChEBI" id="CHEBI:18420"/>
    </cofactor>
    <text evidence="9">Binds 1 Mg(2+) ion per subunit.</text>
</comment>
<dbReference type="eggNOG" id="KOG2799">
    <property type="taxonomic scope" value="Eukaryota"/>
</dbReference>
<dbReference type="SUPFAM" id="SSF56059">
    <property type="entry name" value="Glutathione synthetase ATP-binding domain-like"/>
    <property type="match status" value="1"/>
</dbReference>
<dbReference type="GO" id="GO:0005739">
    <property type="term" value="C:mitochondrion"/>
    <property type="evidence" value="ECO:0007669"/>
    <property type="project" value="UniProtKB-SubCell"/>
</dbReference>
<comment type="subcellular location">
    <subcellularLocation>
        <location evidence="9">Mitochondrion</location>
    </subcellularLocation>
</comment>
<keyword evidence="5 9" id="KW-0547">Nucleotide-binding</keyword>
<dbReference type="PIRSF" id="PIRSF001554">
    <property type="entry name" value="SucCS_beta"/>
    <property type="match status" value="1"/>
</dbReference>
<dbReference type="InterPro" id="IPR005809">
    <property type="entry name" value="Succ_CoA_ligase-like_bsu"/>
</dbReference>
<comment type="similarity">
    <text evidence="9 10">Belongs to the succinate/malate CoA ligase beta subunit family.</text>
</comment>
<dbReference type="PANTHER" id="PTHR11815:SF1">
    <property type="entry name" value="SUCCINATE--COA LIGASE [ADP-FORMING] SUBUNIT BETA, MITOCHONDRIAL"/>
    <property type="match status" value="1"/>
</dbReference>
<dbReference type="Pfam" id="PF08442">
    <property type="entry name" value="ATP-grasp_2"/>
    <property type="match status" value="1"/>
</dbReference>
<evidence type="ECO:0000259" key="11">
    <source>
        <dbReference type="PROSITE" id="PS50975"/>
    </source>
</evidence>
<dbReference type="Gramene" id="CMT209CT">
    <property type="protein sequence ID" value="CMT209CT"/>
    <property type="gene ID" value="CMT209C"/>
</dbReference>
<keyword evidence="4 9" id="KW-0479">Metal-binding</keyword>
<dbReference type="EMBL" id="AP006502">
    <property type="protein sequence ID" value="BAM83198.1"/>
    <property type="molecule type" value="Genomic_DNA"/>
</dbReference>
<evidence type="ECO:0000313" key="12">
    <source>
        <dbReference type="EMBL" id="BAM83198.1"/>
    </source>
</evidence>
<gene>
    <name evidence="12" type="ORF">CYME_CMT209C</name>
</gene>
<dbReference type="InterPro" id="IPR013815">
    <property type="entry name" value="ATP_grasp_subdomain_1"/>
</dbReference>
<keyword evidence="2 9" id="KW-0816">Tricarboxylic acid cycle</keyword>
<dbReference type="RefSeq" id="XP_005539234.1">
    <property type="nucleotide sequence ID" value="XM_005539177.1"/>
</dbReference>
<evidence type="ECO:0000256" key="7">
    <source>
        <dbReference type="ARBA" id="ARBA00022842"/>
    </source>
</evidence>
<feature type="binding site" evidence="9">
    <location>
        <begin position="92"/>
        <end position="94"/>
    </location>
    <ligand>
        <name>ATP</name>
        <dbReference type="ChEBI" id="CHEBI:30616"/>
    </ligand>
</feature>
<dbReference type="PROSITE" id="PS50975">
    <property type="entry name" value="ATP_GRASP"/>
    <property type="match status" value="1"/>
</dbReference>
<evidence type="ECO:0000256" key="1">
    <source>
        <dbReference type="ARBA" id="ARBA00005064"/>
    </source>
</evidence>
<keyword evidence="7 9" id="KW-0460">Magnesium</keyword>
<dbReference type="NCBIfam" id="NF001913">
    <property type="entry name" value="PRK00696.1"/>
    <property type="match status" value="1"/>
</dbReference>
<feature type="binding site" evidence="9">
    <location>
        <begin position="375"/>
        <end position="377"/>
    </location>
    <ligand>
        <name>substrate</name>
        <note>ligand shared with subunit alpha</note>
    </ligand>
</feature>
<evidence type="ECO:0000256" key="5">
    <source>
        <dbReference type="ARBA" id="ARBA00022741"/>
    </source>
</evidence>
<keyword evidence="3 9" id="KW-0436">Ligase</keyword>
<dbReference type="GO" id="GO:0006099">
    <property type="term" value="P:tricarboxylic acid cycle"/>
    <property type="evidence" value="ECO:0007669"/>
    <property type="project" value="UniProtKB-UniRule"/>
</dbReference>
<dbReference type="Proteomes" id="UP000007014">
    <property type="component" value="Chromosome 20"/>
</dbReference>
<name>M1VMF8_CYAM1</name>
<dbReference type="OMA" id="ITACDEV"/>
<comment type="catalytic activity">
    <reaction evidence="9">
        <text>succinate + ATP + CoA = succinyl-CoA + ADP + phosphate</text>
        <dbReference type="Rhea" id="RHEA:17661"/>
        <dbReference type="ChEBI" id="CHEBI:30031"/>
        <dbReference type="ChEBI" id="CHEBI:30616"/>
        <dbReference type="ChEBI" id="CHEBI:43474"/>
        <dbReference type="ChEBI" id="CHEBI:57287"/>
        <dbReference type="ChEBI" id="CHEBI:57292"/>
        <dbReference type="ChEBI" id="CHEBI:456216"/>
        <dbReference type="EC" id="6.2.1.5"/>
    </reaction>
</comment>
<evidence type="ECO:0000313" key="13">
    <source>
        <dbReference type="Proteomes" id="UP000007014"/>
    </source>
</evidence>
<dbReference type="FunFam" id="3.40.50.261:FF:000001">
    <property type="entry name" value="Succinate--CoA ligase [ADP-forming] subunit beta"/>
    <property type="match status" value="1"/>
</dbReference>
<dbReference type="Gene3D" id="3.40.50.261">
    <property type="entry name" value="Succinyl-CoA synthetase domains"/>
    <property type="match status" value="1"/>
</dbReference>
<dbReference type="GO" id="GO:0006104">
    <property type="term" value="P:succinyl-CoA metabolic process"/>
    <property type="evidence" value="ECO:0007669"/>
    <property type="project" value="TreeGrafter"/>
</dbReference>
<dbReference type="Gene3D" id="3.30.1490.20">
    <property type="entry name" value="ATP-grasp fold, A domain"/>
    <property type="match status" value="1"/>
</dbReference>
<dbReference type="Pfam" id="PF00549">
    <property type="entry name" value="Ligase_CoA"/>
    <property type="match status" value="1"/>
</dbReference>
<comment type="function">
    <text evidence="9">Succinyl-CoA synthetase functions in the citric acid cycle (TCA), coupling the hydrolysis of succinyl-CoA to the synthesis of ATP and thus represents the only step of substrate-level phosphorylation in the TCA. The beta subunit provides nucleotide specificity of the enzyme and binds the substrate succinate, while the binding sites for coenzyme A and phosphate are found in the alpha subunit.</text>
</comment>
<evidence type="ECO:0000256" key="3">
    <source>
        <dbReference type="ARBA" id="ARBA00022598"/>
    </source>
</evidence>
<proteinExistence type="inferred from homology"/>
<dbReference type="EC" id="6.2.1.5" evidence="9"/>
<sequence length="461" mass="50150">MRRLLRGPLVAELASQVSKLGSRNQHTCKQFQQVRFLNIHEYQSQALLRSYGVPVPAGEMAASVSETVAAARRLLQSPRDDVVLKAQVLAGGRGLGVFQPSGFRGGVHIASTVDEVQQLAGKMLGQQLVTKQTGAKGRPCQKLLVAKRVYARREMYLALLYDRKVQGPLAIASRRGGTSIEDIARDTPESIQSIPLPLPKRGETMDTATAARIAESLGLSRQRSERLHEDGVALIQNLYRLFLEKDCTMVEVNPLTETPDGEIHCVDAKINFDDNAAFRQRDIFALRDTTQEDSREVDASRFGLNYIGLDGNIGCMVNGAGLAMATMDIIKLYGGNPANFLDVGGGATVEQVGEAFRILNQDAHVDSILINIFGGIMRCDVLAQGIVDAAKRAQVRVPLIVRLEGNKVAEAKEIMRQSTVRIIPADNLDEAAQRAVKIADIVGRARDAGVQVEFRTLSSGA</sequence>
<dbReference type="InterPro" id="IPR005811">
    <property type="entry name" value="SUCC_ACL_C"/>
</dbReference>
<evidence type="ECO:0000256" key="8">
    <source>
        <dbReference type="ARBA" id="ARBA00022946"/>
    </source>
</evidence>
<dbReference type="Gene3D" id="3.30.470.20">
    <property type="entry name" value="ATP-grasp fold, B domain"/>
    <property type="match status" value="1"/>
</dbReference>
<comment type="subunit">
    <text evidence="9 10">Heterodimer of an alpha and a beta subunit.</text>
</comment>
<reference evidence="12 13" key="1">
    <citation type="journal article" date="2004" name="Nature">
        <title>Genome sequence of the ultrasmall unicellular red alga Cyanidioschyzon merolae 10D.</title>
        <authorList>
            <person name="Matsuzaki M."/>
            <person name="Misumi O."/>
            <person name="Shin-i T."/>
            <person name="Maruyama S."/>
            <person name="Takahara M."/>
            <person name="Miyagishima S."/>
            <person name="Mori T."/>
            <person name="Nishida K."/>
            <person name="Yagisawa F."/>
            <person name="Nishida K."/>
            <person name="Yoshida Y."/>
            <person name="Nishimura Y."/>
            <person name="Nakao S."/>
            <person name="Kobayashi T."/>
            <person name="Momoyama Y."/>
            <person name="Higashiyama T."/>
            <person name="Minoda A."/>
            <person name="Sano M."/>
            <person name="Nomoto H."/>
            <person name="Oishi K."/>
            <person name="Hayashi H."/>
            <person name="Ohta F."/>
            <person name="Nishizaka S."/>
            <person name="Haga S."/>
            <person name="Miura S."/>
            <person name="Morishita T."/>
            <person name="Kabeya Y."/>
            <person name="Terasawa K."/>
            <person name="Suzuki Y."/>
            <person name="Ishii Y."/>
            <person name="Asakawa S."/>
            <person name="Takano H."/>
            <person name="Ohta N."/>
            <person name="Kuroiwa H."/>
            <person name="Tanaka K."/>
            <person name="Shimizu N."/>
            <person name="Sugano S."/>
            <person name="Sato N."/>
            <person name="Nozaki H."/>
            <person name="Ogasawara N."/>
            <person name="Kohara Y."/>
            <person name="Kuroiwa T."/>
        </authorList>
    </citation>
    <scope>NUCLEOTIDE SEQUENCE [LARGE SCALE GENOMIC DNA]</scope>
    <source>
        <strain evidence="12 13">10D</strain>
    </source>
</reference>
<dbReference type="HAMAP" id="MF_00558">
    <property type="entry name" value="Succ_CoA_beta"/>
    <property type="match status" value="1"/>
</dbReference>
<dbReference type="HOGENOM" id="CLU_037430_0_0_1"/>
<dbReference type="KEGG" id="cme:CYME_CMT209C"/>
<keyword evidence="13" id="KW-1185">Reference proteome</keyword>
<dbReference type="PANTHER" id="PTHR11815">
    <property type="entry name" value="SUCCINYL-COA SYNTHETASE BETA CHAIN"/>
    <property type="match status" value="1"/>
</dbReference>
<dbReference type="OrthoDB" id="1552at2759"/>
<dbReference type="SUPFAM" id="SSF52210">
    <property type="entry name" value="Succinyl-CoA synthetase domains"/>
    <property type="match status" value="1"/>
</dbReference>
<organism evidence="12 13">
    <name type="scientific">Cyanidioschyzon merolae (strain NIES-3377 / 10D)</name>
    <name type="common">Unicellular red alga</name>
    <dbReference type="NCBI Taxonomy" id="280699"/>
    <lineage>
        <taxon>Eukaryota</taxon>
        <taxon>Rhodophyta</taxon>
        <taxon>Bangiophyceae</taxon>
        <taxon>Cyanidiales</taxon>
        <taxon>Cyanidiaceae</taxon>
        <taxon>Cyanidioschyzon</taxon>
    </lineage>
</organism>
<dbReference type="AlphaFoldDB" id="M1VMF8"/>
<dbReference type="PROSITE" id="PS01217">
    <property type="entry name" value="SUCCINYL_COA_LIG_3"/>
    <property type="match status" value="1"/>
</dbReference>